<protein>
    <submittedName>
        <fullName evidence="3">NADP oxidoreductase, coenzyme F420-dependent</fullName>
        <ecNumber evidence="3">1.-.-.-</ecNumber>
    </submittedName>
</protein>
<dbReference type="InterPro" id="IPR028939">
    <property type="entry name" value="P5C_Rdtase_cat_N"/>
</dbReference>
<feature type="domain" description="Pyrroline-5-carboxylate reductase catalytic N-terminal" evidence="2">
    <location>
        <begin position="2"/>
        <end position="99"/>
    </location>
</feature>
<dbReference type="Pfam" id="PF03807">
    <property type="entry name" value="F420_oxidored"/>
    <property type="match status" value="1"/>
</dbReference>
<dbReference type="GO" id="GO:0005886">
    <property type="term" value="C:plasma membrane"/>
    <property type="evidence" value="ECO:0007669"/>
    <property type="project" value="TreeGrafter"/>
</dbReference>
<dbReference type="GO" id="GO:0052851">
    <property type="term" value="F:ferric-chelate reductase (NADPH) activity"/>
    <property type="evidence" value="ECO:0007669"/>
    <property type="project" value="TreeGrafter"/>
</dbReference>
<dbReference type="PANTHER" id="PTHR14239">
    <property type="entry name" value="DUDULIN-RELATED"/>
    <property type="match status" value="1"/>
</dbReference>
<evidence type="ECO:0000313" key="3">
    <source>
        <dbReference type="EMBL" id="EQD27455.1"/>
    </source>
</evidence>
<accession>T0ZC61</accession>
<reference evidence="3" key="1">
    <citation type="submission" date="2013-08" db="EMBL/GenBank/DDBJ databases">
        <authorList>
            <person name="Mendez C."/>
            <person name="Richter M."/>
            <person name="Ferrer M."/>
            <person name="Sanchez J."/>
        </authorList>
    </citation>
    <scope>NUCLEOTIDE SEQUENCE</scope>
</reference>
<dbReference type="GO" id="GO:0008823">
    <property type="term" value="F:cupric reductase (NADH) activity"/>
    <property type="evidence" value="ECO:0007669"/>
    <property type="project" value="TreeGrafter"/>
</dbReference>
<dbReference type="PANTHER" id="PTHR14239:SF0">
    <property type="entry name" value="F420-DEPENDENT NADP REDUCTASE"/>
    <property type="match status" value="1"/>
</dbReference>
<sequence length="145" mass="14887">MKIGIVGGTGPLDRGIATRLAASGFEVYMGSREADKALKVVADLEDAVGPLDGKIKGTINREAAEQGIVFIATPWEGAIATVRSLSGELEGKPVVSTVNALVRTGREFQSLLGPRGSIAGLIASALPRSMVVAAGHHLPAGKLCD</sequence>
<dbReference type="InterPro" id="IPR036291">
    <property type="entry name" value="NAD(P)-bd_dom_sf"/>
</dbReference>
<organism evidence="3">
    <name type="scientific">mine drainage metagenome</name>
    <dbReference type="NCBI Taxonomy" id="410659"/>
    <lineage>
        <taxon>unclassified sequences</taxon>
        <taxon>metagenomes</taxon>
        <taxon>ecological metagenomes</taxon>
    </lineage>
</organism>
<dbReference type="GO" id="GO:0015677">
    <property type="term" value="P:copper ion import"/>
    <property type="evidence" value="ECO:0007669"/>
    <property type="project" value="TreeGrafter"/>
</dbReference>
<dbReference type="InterPro" id="IPR051267">
    <property type="entry name" value="STEAP_metalloreductase"/>
</dbReference>
<dbReference type="SUPFAM" id="SSF51735">
    <property type="entry name" value="NAD(P)-binding Rossmann-fold domains"/>
    <property type="match status" value="1"/>
</dbReference>
<gene>
    <name evidence="3" type="ORF">B1A_21663</name>
</gene>
<dbReference type="Gene3D" id="3.40.50.720">
    <property type="entry name" value="NAD(P)-binding Rossmann-like Domain"/>
    <property type="match status" value="1"/>
</dbReference>
<evidence type="ECO:0000256" key="1">
    <source>
        <dbReference type="ARBA" id="ARBA00023002"/>
    </source>
</evidence>
<dbReference type="EC" id="1.-.-.-" evidence="3"/>
<name>T0ZC61_9ZZZZ</name>
<proteinExistence type="predicted"/>
<evidence type="ECO:0000259" key="2">
    <source>
        <dbReference type="Pfam" id="PF03807"/>
    </source>
</evidence>
<feature type="non-terminal residue" evidence="3">
    <location>
        <position position="145"/>
    </location>
</feature>
<reference evidence="3" key="2">
    <citation type="journal article" date="2014" name="ISME J.">
        <title>Microbial stratification in low pH oxic and suboxic macroscopic growths along an acid mine drainage.</title>
        <authorList>
            <person name="Mendez-Garcia C."/>
            <person name="Mesa V."/>
            <person name="Sprenger R.R."/>
            <person name="Richter M."/>
            <person name="Diez M.S."/>
            <person name="Solano J."/>
            <person name="Bargiela R."/>
            <person name="Golyshina O.V."/>
            <person name="Manteca A."/>
            <person name="Ramos J.L."/>
            <person name="Gallego J.R."/>
            <person name="Llorente I."/>
            <person name="Martins Dos Santos V.A."/>
            <person name="Jensen O.N."/>
            <person name="Pelaez A.I."/>
            <person name="Sanchez J."/>
            <person name="Ferrer M."/>
        </authorList>
    </citation>
    <scope>NUCLEOTIDE SEQUENCE</scope>
</reference>
<dbReference type="EMBL" id="AUZX01016014">
    <property type="protein sequence ID" value="EQD27455.1"/>
    <property type="molecule type" value="Genomic_DNA"/>
</dbReference>
<dbReference type="AlphaFoldDB" id="T0ZC61"/>
<keyword evidence="1 3" id="KW-0560">Oxidoreductase</keyword>
<comment type="caution">
    <text evidence="3">The sequence shown here is derived from an EMBL/GenBank/DDBJ whole genome shotgun (WGS) entry which is preliminary data.</text>
</comment>